<sequence>MNTEWGTFLRRQQEVQGAPPIRVCVWVETLLHFGILPELRIRGYTVSIDQQQLATCILNYLFRHEKDFAQSKLTTYCCTHAIHHESSLEEYEFYTERVPDSVWQQLRTAFAAEWLADEEEFADRVWRHLPDILFSHIDQEASPAYAQFWALNAPMDEEEESE</sequence>
<evidence type="ECO:0000313" key="1">
    <source>
        <dbReference type="EMBL" id="QHU10989.1"/>
    </source>
</evidence>
<reference evidence="1" key="1">
    <citation type="journal article" date="2020" name="Nature">
        <title>Giant virus diversity and host interactions through global metagenomics.</title>
        <authorList>
            <person name="Schulz F."/>
            <person name="Roux S."/>
            <person name="Paez-Espino D."/>
            <person name="Jungbluth S."/>
            <person name="Walsh D.A."/>
            <person name="Denef V.J."/>
            <person name="McMahon K.D."/>
            <person name="Konstantinidis K.T."/>
            <person name="Eloe-Fadrosh E.A."/>
            <person name="Kyrpides N.C."/>
            <person name="Woyke T."/>
        </authorList>
    </citation>
    <scope>NUCLEOTIDE SEQUENCE</scope>
    <source>
        <strain evidence="1">GVMAG-S-1101165-84</strain>
    </source>
</reference>
<name>A0A6C0JZW3_9ZZZZ</name>
<dbReference type="AlphaFoldDB" id="A0A6C0JZW3"/>
<accession>A0A6C0JZW3</accession>
<protein>
    <submittedName>
        <fullName evidence="1">Uncharacterized protein</fullName>
    </submittedName>
</protein>
<dbReference type="EMBL" id="MN740778">
    <property type="protein sequence ID" value="QHU10989.1"/>
    <property type="molecule type" value="Genomic_DNA"/>
</dbReference>
<organism evidence="1">
    <name type="scientific">viral metagenome</name>
    <dbReference type="NCBI Taxonomy" id="1070528"/>
    <lineage>
        <taxon>unclassified sequences</taxon>
        <taxon>metagenomes</taxon>
        <taxon>organismal metagenomes</taxon>
    </lineage>
</organism>
<proteinExistence type="predicted"/>